<dbReference type="Proteomes" id="UP001229421">
    <property type="component" value="Unassembled WGS sequence"/>
</dbReference>
<evidence type="ECO:0000313" key="2">
    <source>
        <dbReference type="EMBL" id="KAK1419456.1"/>
    </source>
</evidence>
<evidence type="ECO:0000313" key="3">
    <source>
        <dbReference type="Proteomes" id="UP001229421"/>
    </source>
</evidence>
<sequence length="106" mass="11725">MSRALRWRVRGGNPKEEQKKEGWVLVGQGHPTSNRRGLSSGSSLLAEMNGSEGGWILYFRAGREVKAIREDCPPAKEEGKKALSSISTSFPRRCKSRPAQRITSAI</sequence>
<feature type="region of interest" description="Disordered" evidence="1">
    <location>
        <begin position="74"/>
        <end position="106"/>
    </location>
</feature>
<dbReference type="AlphaFoldDB" id="A0AAD8KE59"/>
<comment type="caution">
    <text evidence="2">The sequence shown here is derived from an EMBL/GenBank/DDBJ whole genome shotgun (WGS) entry which is preliminary data.</text>
</comment>
<name>A0AAD8KE59_TARER</name>
<feature type="region of interest" description="Disordered" evidence="1">
    <location>
        <begin position="1"/>
        <end position="20"/>
    </location>
</feature>
<keyword evidence="3" id="KW-1185">Reference proteome</keyword>
<evidence type="ECO:0000256" key="1">
    <source>
        <dbReference type="SAM" id="MobiDB-lite"/>
    </source>
</evidence>
<gene>
    <name evidence="2" type="ORF">QVD17_28624</name>
</gene>
<dbReference type="EMBL" id="JAUHHV010000007">
    <property type="protein sequence ID" value="KAK1419456.1"/>
    <property type="molecule type" value="Genomic_DNA"/>
</dbReference>
<accession>A0AAD8KE59</accession>
<proteinExistence type="predicted"/>
<reference evidence="2" key="1">
    <citation type="journal article" date="2023" name="bioRxiv">
        <title>Improved chromosome-level genome assembly for marigold (Tagetes erecta).</title>
        <authorList>
            <person name="Jiang F."/>
            <person name="Yuan L."/>
            <person name="Wang S."/>
            <person name="Wang H."/>
            <person name="Xu D."/>
            <person name="Wang A."/>
            <person name="Fan W."/>
        </authorList>
    </citation>
    <scope>NUCLEOTIDE SEQUENCE</scope>
    <source>
        <strain evidence="2">WSJ</strain>
        <tissue evidence="2">Leaf</tissue>
    </source>
</reference>
<organism evidence="2 3">
    <name type="scientific">Tagetes erecta</name>
    <name type="common">African marigold</name>
    <dbReference type="NCBI Taxonomy" id="13708"/>
    <lineage>
        <taxon>Eukaryota</taxon>
        <taxon>Viridiplantae</taxon>
        <taxon>Streptophyta</taxon>
        <taxon>Embryophyta</taxon>
        <taxon>Tracheophyta</taxon>
        <taxon>Spermatophyta</taxon>
        <taxon>Magnoliopsida</taxon>
        <taxon>eudicotyledons</taxon>
        <taxon>Gunneridae</taxon>
        <taxon>Pentapetalae</taxon>
        <taxon>asterids</taxon>
        <taxon>campanulids</taxon>
        <taxon>Asterales</taxon>
        <taxon>Asteraceae</taxon>
        <taxon>Asteroideae</taxon>
        <taxon>Heliantheae alliance</taxon>
        <taxon>Tageteae</taxon>
        <taxon>Tagetes</taxon>
    </lineage>
</organism>
<protein>
    <submittedName>
        <fullName evidence="2">Uncharacterized protein</fullName>
    </submittedName>
</protein>